<dbReference type="AlphaFoldDB" id="B0DS13"/>
<dbReference type="InParanoid" id="B0DS13"/>
<feature type="compositionally biased region" description="Polar residues" evidence="1">
    <location>
        <begin position="1"/>
        <end position="12"/>
    </location>
</feature>
<feature type="region of interest" description="Disordered" evidence="1">
    <location>
        <begin position="1"/>
        <end position="21"/>
    </location>
</feature>
<dbReference type="InterPro" id="IPR041078">
    <property type="entry name" value="Plavaka"/>
</dbReference>
<evidence type="ECO:0000313" key="2">
    <source>
        <dbReference type="EMBL" id="EDR02708.1"/>
    </source>
</evidence>
<gene>
    <name evidence="2" type="ORF">LACBIDRAFT_308297</name>
</gene>
<keyword evidence="3" id="KW-1185">Reference proteome</keyword>
<reference evidence="2 3" key="1">
    <citation type="journal article" date="2008" name="Nature">
        <title>The genome of Laccaria bicolor provides insights into mycorrhizal symbiosis.</title>
        <authorList>
            <person name="Martin F."/>
            <person name="Aerts A."/>
            <person name="Ahren D."/>
            <person name="Brun A."/>
            <person name="Danchin E.G.J."/>
            <person name="Duchaussoy F."/>
            <person name="Gibon J."/>
            <person name="Kohler A."/>
            <person name="Lindquist E."/>
            <person name="Pereda V."/>
            <person name="Salamov A."/>
            <person name="Shapiro H.J."/>
            <person name="Wuyts J."/>
            <person name="Blaudez D."/>
            <person name="Buee M."/>
            <person name="Brokstein P."/>
            <person name="Canbaeck B."/>
            <person name="Cohen D."/>
            <person name="Courty P.E."/>
            <person name="Coutinho P.M."/>
            <person name="Delaruelle C."/>
            <person name="Detter J.C."/>
            <person name="Deveau A."/>
            <person name="DiFazio S."/>
            <person name="Duplessis S."/>
            <person name="Fraissinet-Tachet L."/>
            <person name="Lucic E."/>
            <person name="Frey-Klett P."/>
            <person name="Fourrey C."/>
            <person name="Feussner I."/>
            <person name="Gay G."/>
            <person name="Grimwood J."/>
            <person name="Hoegger P.J."/>
            <person name="Jain P."/>
            <person name="Kilaru S."/>
            <person name="Labbe J."/>
            <person name="Lin Y.C."/>
            <person name="Legue V."/>
            <person name="Le Tacon F."/>
            <person name="Marmeisse R."/>
            <person name="Melayah D."/>
            <person name="Montanini B."/>
            <person name="Muratet M."/>
            <person name="Nehls U."/>
            <person name="Niculita-Hirzel H."/>
            <person name="Oudot-Le Secq M.P."/>
            <person name="Peter M."/>
            <person name="Quesneville H."/>
            <person name="Rajashekar B."/>
            <person name="Reich M."/>
            <person name="Rouhier N."/>
            <person name="Schmutz J."/>
            <person name="Yin T."/>
            <person name="Chalot M."/>
            <person name="Henrissat B."/>
            <person name="Kuees U."/>
            <person name="Lucas S."/>
            <person name="Van de Peer Y."/>
            <person name="Podila G.K."/>
            <person name="Polle A."/>
            <person name="Pukkila P.J."/>
            <person name="Richardson P.M."/>
            <person name="Rouze P."/>
            <person name="Sanders I.R."/>
            <person name="Stajich J.E."/>
            <person name="Tunlid A."/>
            <person name="Tuskan G."/>
            <person name="Grigoriev I.V."/>
        </authorList>
    </citation>
    <scope>NUCLEOTIDE SEQUENCE [LARGE SCALE GENOMIC DNA]</scope>
    <source>
        <strain evidence="3">S238N-H82 / ATCC MYA-4686</strain>
    </source>
</reference>
<name>B0DS13_LACBS</name>
<dbReference type="Pfam" id="PF18759">
    <property type="entry name" value="Plavaka"/>
    <property type="match status" value="1"/>
</dbReference>
<feature type="compositionally biased region" description="Acidic residues" evidence="1">
    <location>
        <begin position="667"/>
        <end position="678"/>
    </location>
</feature>
<proteinExistence type="predicted"/>
<dbReference type="GeneID" id="6082388"/>
<dbReference type="Proteomes" id="UP000001194">
    <property type="component" value="Unassembled WGS sequence"/>
</dbReference>
<evidence type="ECO:0000313" key="3">
    <source>
        <dbReference type="Proteomes" id="UP000001194"/>
    </source>
</evidence>
<dbReference type="RefSeq" id="XP_001886752.1">
    <property type="nucleotide sequence ID" value="XM_001886717.1"/>
</dbReference>
<dbReference type="OrthoDB" id="3199698at2759"/>
<protein>
    <submittedName>
        <fullName evidence="2">Predicted protein</fullName>
    </submittedName>
</protein>
<dbReference type="HOGENOM" id="CLU_006344_1_0_1"/>
<accession>B0DS13</accession>
<sequence>MHRTPQANQNLPAHQPPVNDDIVVDGIEEGAPALGPEHQDHPPNPEKVAKETVTYHPLINGLPCDGQGNFLPEGAPPPPWEERADDDFSTFKDAAAFELADLLFRRDQMSGTNINDLLQIWASTLSQDEDPPFASKNEMYNAIDDLDLGGAPWKCFTVKYNGVIEEGDVTSWKHKSFEVWYRDPRTIMHNQLGNREYADEIDVASKDVRDKDGQRRFSDFMSGNWSWRQSDEIAKDPKNHGSTFCATILGSDKTTVSVGTGHNEYHPAYISSGLVHNNVRRGHRNAVTLLAFLSIPKTDKEHEDSAEFRKFRRALFHGSLNQILQPLREYMETPDIIRYGDGYYRRTIYGIGPYIADYPEQVLLACVVQGWCPRCDAKWDNLDDNIAGRRSHALTCSLVDALDKNSLWHDYGIVSDIMPFTHGFPRADIHELLSPDLLHQIIKGTFKDHLVTWVTAYINLEHPPAEARRILADIDRRIAAAPSFPGLRRFPEGRGFKQWTGDDSKALMKVYLPAIAGHVPPQMVRAVSSFMEFCYLVRRNVITEGDIVAIDNAVAKFHVERSIFDDVRPDGYSLPRQHSLVHYTFLIQEFGAPNGLCSSITESKHIKAVKEPWRRSSHYEALGQMLVTNQRLDKLAAARVDFQARGMLDQRLGPPDLPPDLPANNLQDEEDDDGGAVDGDIDSEVILAQIPIRNLPLTVPGLSVHLNIPHLPNLVRRFLYEQLVQVDTDVELDDVPLSDCPVLTNTTKIRIFPSAVAIYYAPSDLSGTRGMFRERIRAVDSWRRGPARHDCVFVQHDPDKPGFRGLYVARVRHFFSIRHNKTHFPCALVSWYSTIGTTPCADTGMWKVEPDFDNLGNSAMSIIHLDSMVRGAHLMGIAGTTRIPHHLTFDRSLDAFQAFFVNKYIDHHAHEYAF</sequence>
<evidence type="ECO:0000256" key="1">
    <source>
        <dbReference type="SAM" id="MobiDB-lite"/>
    </source>
</evidence>
<feature type="region of interest" description="Disordered" evidence="1">
    <location>
        <begin position="649"/>
        <end position="678"/>
    </location>
</feature>
<organism evidence="3">
    <name type="scientific">Laccaria bicolor (strain S238N-H82 / ATCC MYA-4686)</name>
    <name type="common">Bicoloured deceiver</name>
    <name type="synonym">Laccaria laccata var. bicolor</name>
    <dbReference type="NCBI Taxonomy" id="486041"/>
    <lineage>
        <taxon>Eukaryota</taxon>
        <taxon>Fungi</taxon>
        <taxon>Dikarya</taxon>
        <taxon>Basidiomycota</taxon>
        <taxon>Agaricomycotina</taxon>
        <taxon>Agaricomycetes</taxon>
        <taxon>Agaricomycetidae</taxon>
        <taxon>Agaricales</taxon>
        <taxon>Agaricineae</taxon>
        <taxon>Hydnangiaceae</taxon>
        <taxon>Laccaria</taxon>
    </lineage>
</organism>
<dbReference type="KEGG" id="lbc:LACBIDRAFT_308297"/>
<dbReference type="EMBL" id="DS547129">
    <property type="protein sequence ID" value="EDR02708.1"/>
    <property type="molecule type" value="Genomic_DNA"/>
</dbReference>